<evidence type="ECO:0000313" key="20">
    <source>
        <dbReference type="WBParaSite" id="Pan_g10748.t1"/>
    </source>
</evidence>
<keyword evidence="10" id="KW-0769">Symport</keyword>
<keyword evidence="16" id="KW-0739">Sodium transport</keyword>
<dbReference type="Proteomes" id="UP000492821">
    <property type="component" value="Unassembled WGS sequence"/>
</dbReference>
<dbReference type="GO" id="GO:0006874">
    <property type="term" value="P:intracellular calcium ion homeostasis"/>
    <property type="evidence" value="ECO:0007669"/>
    <property type="project" value="TreeGrafter"/>
</dbReference>
<dbReference type="InterPro" id="IPR044880">
    <property type="entry name" value="NCX_ion-bd_dom_sf"/>
</dbReference>
<sequence>MFPNSTITTVRHRHRQRKAKLFLGIGCIVIFVAYASIISVLRNSWSSMSEYRQVSSTGIELLEYQQDEVAQLLGGPDNDIVTKNKKLHDIVAIERSLNKLLRRRRLMAYDEDTVETECKSNPVNTTEDDSVFPKDLFTPNQLKHGAIILHIIGLVYMFVALAIVCDEFFVPALDVITEWLDISDDVAGATFMAAGGSAPEFFTSVFGVFITQNNVGIGTIVGSAIFNILCVLAFCALFSKTVLHLTWWSLFRDVSFYVIGLFFLGVFFRDEIVEWHEALGMFSIYIVYAIFMKYNEGIEHFVKSWLPTKSKVFTVEEEQRRQSIHTLHGGTDDETTSHPDHRKSINLHAGAMFRQGLAHMALDDTSSLEVSSLPAASIDDLRRMHSHHGSTVNVKDGRTVLVGPPKLEKHYSFPAYVGSSGILNGKKKTAKVGTGVPVETNKQNGDSHPNFERSISTIFGNHDRTRVSQSPGLGALSEVSDHASPICAISSTASTHAVDDSCTSSPKGDVHMYPADNGNLQNTIINEEAEQPVDMSWPKTFKKQCIYLILLPIMWPLYMTLPDVKKENRRKFAAITFSCSVLWIAFYSYLMVWWANTIGITMGIPTEVMGLTILAAGTSIPDLITSVIVARKGLGDMAVSSSVGSNLFDICVGLPVPWLLYFGIQALFGADGVGVISVQSKGLICSVGLLFTMLVVLVLGIMAAGWRMNKLFGFVMLGAYACFCIVVVFLEVGMLTCPLRIVGGSC</sequence>
<evidence type="ECO:0000256" key="8">
    <source>
        <dbReference type="ARBA" id="ARBA00022729"/>
    </source>
</evidence>
<evidence type="ECO:0000256" key="9">
    <source>
        <dbReference type="ARBA" id="ARBA00022837"/>
    </source>
</evidence>
<dbReference type="AlphaFoldDB" id="A0A7E4UN55"/>
<organism evidence="19 20">
    <name type="scientific">Panagrellus redivivus</name>
    <name type="common">Microworm</name>
    <dbReference type="NCBI Taxonomy" id="6233"/>
    <lineage>
        <taxon>Eukaryota</taxon>
        <taxon>Metazoa</taxon>
        <taxon>Ecdysozoa</taxon>
        <taxon>Nematoda</taxon>
        <taxon>Chromadorea</taxon>
        <taxon>Rhabditida</taxon>
        <taxon>Tylenchina</taxon>
        <taxon>Panagrolaimomorpha</taxon>
        <taxon>Panagrolaimoidea</taxon>
        <taxon>Panagrolaimidae</taxon>
        <taxon>Panagrellus</taxon>
    </lineage>
</organism>
<feature type="domain" description="Sodium/calcium exchanger membrane region" evidence="18">
    <location>
        <begin position="151"/>
        <end position="292"/>
    </location>
</feature>
<evidence type="ECO:0000313" key="19">
    <source>
        <dbReference type="Proteomes" id="UP000492821"/>
    </source>
</evidence>
<dbReference type="FunFam" id="1.20.1420.30:FF:000004">
    <property type="entry name" value="Sodium/potassium/calcium exchanger 2 isoform 1"/>
    <property type="match status" value="1"/>
</dbReference>
<evidence type="ECO:0000256" key="2">
    <source>
        <dbReference type="ARBA" id="ARBA00005364"/>
    </source>
</evidence>
<evidence type="ECO:0000256" key="14">
    <source>
        <dbReference type="ARBA" id="ARBA00023065"/>
    </source>
</evidence>
<reference evidence="20" key="2">
    <citation type="submission" date="2020-10" db="UniProtKB">
        <authorList>
            <consortium name="WormBaseParasite"/>
        </authorList>
    </citation>
    <scope>IDENTIFICATION</scope>
</reference>
<evidence type="ECO:0000256" key="5">
    <source>
        <dbReference type="ARBA" id="ARBA00022538"/>
    </source>
</evidence>
<keyword evidence="8" id="KW-0732">Signal</keyword>
<feature type="transmembrane region" description="Helical" evidence="17">
    <location>
        <begin position="573"/>
        <end position="596"/>
    </location>
</feature>
<reference evidence="19" key="1">
    <citation type="journal article" date="2013" name="Genetics">
        <title>The draft genome and transcriptome of Panagrellus redivivus are shaped by the harsh demands of a free-living lifestyle.</title>
        <authorList>
            <person name="Srinivasan J."/>
            <person name="Dillman A.R."/>
            <person name="Macchietto M.G."/>
            <person name="Heikkinen L."/>
            <person name="Lakso M."/>
            <person name="Fracchia K.M."/>
            <person name="Antoshechkin I."/>
            <person name="Mortazavi A."/>
            <person name="Wong G."/>
            <person name="Sternberg P.W."/>
        </authorList>
    </citation>
    <scope>NUCLEOTIDE SEQUENCE [LARGE SCALE GENOMIC DNA]</scope>
    <source>
        <strain evidence="19">MT8872</strain>
    </source>
</reference>
<dbReference type="WBParaSite" id="Pan_g10748.t1">
    <property type="protein sequence ID" value="Pan_g10748.t1"/>
    <property type="gene ID" value="Pan_g10748"/>
</dbReference>
<keyword evidence="13" id="KW-0915">Sodium</keyword>
<dbReference type="GO" id="GO:0005886">
    <property type="term" value="C:plasma membrane"/>
    <property type="evidence" value="ECO:0007669"/>
    <property type="project" value="TreeGrafter"/>
</dbReference>
<keyword evidence="3" id="KW-0813">Transport</keyword>
<dbReference type="NCBIfam" id="TIGR00367">
    <property type="entry name" value="calcium/sodium antiporter"/>
    <property type="match status" value="1"/>
</dbReference>
<evidence type="ECO:0000256" key="1">
    <source>
        <dbReference type="ARBA" id="ARBA00004141"/>
    </source>
</evidence>
<evidence type="ECO:0000259" key="18">
    <source>
        <dbReference type="Pfam" id="PF01699"/>
    </source>
</evidence>
<evidence type="ECO:0000256" key="10">
    <source>
        <dbReference type="ARBA" id="ARBA00022847"/>
    </source>
</evidence>
<keyword evidence="14" id="KW-0406">Ion transport</keyword>
<comment type="subcellular location">
    <subcellularLocation>
        <location evidence="1">Membrane</location>
        <topology evidence="1">Multi-pass membrane protein</topology>
    </subcellularLocation>
</comment>
<evidence type="ECO:0000256" key="6">
    <source>
        <dbReference type="ARBA" id="ARBA00022568"/>
    </source>
</evidence>
<dbReference type="PANTHER" id="PTHR10846:SF72">
    <property type="entry name" value="SODIUM_POTASSIUM_CALCIUM EXCHANGER NCKX30C"/>
    <property type="match status" value="1"/>
</dbReference>
<comment type="similarity">
    <text evidence="2">Belongs to the Ca(2+):cation antiporter (CaCA) (TC 2.A.19) family. SLC24A subfamily.</text>
</comment>
<dbReference type="GO" id="GO:0008273">
    <property type="term" value="F:calcium, potassium:sodium antiporter activity"/>
    <property type="evidence" value="ECO:0007669"/>
    <property type="project" value="TreeGrafter"/>
</dbReference>
<dbReference type="Pfam" id="PF01699">
    <property type="entry name" value="Na_Ca_ex"/>
    <property type="match status" value="2"/>
</dbReference>
<evidence type="ECO:0000256" key="16">
    <source>
        <dbReference type="ARBA" id="ARBA00023201"/>
    </source>
</evidence>
<feature type="transmembrane region" description="Helical" evidence="17">
    <location>
        <begin position="682"/>
        <end position="705"/>
    </location>
</feature>
<keyword evidence="11" id="KW-0630">Potassium</keyword>
<feature type="transmembrane region" description="Helical" evidence="17">
    <location>
        <begin position="216"/>
        <end position="238"/>
    </location>
</feature>
<keyword evidence="9" id="KW-0106">Calcium</keyword>
<evidence type="ECO:0000256" key="17">
    <source>
        <dbReference type="SAM" id="Phobius"/>
    </source>
</evidence>
<evidence type="ECO:0000256" key="12">
    <source>
        <dbReference type="ARBA" id="ARBA00022989"/>
    </source>
</evidence>
<keyword evidence="15 17" id="KW-0472">Membrane</keyword>
<feature type="transmembrane region" description="Helical" evidence="17">
    <location>
        <begin position="146"/>
        <end position="165"/>
    </location>
</feature>
<feature type="transmembrane region" description="Helical" evidence="17">
    <location>
        <begin position="650"/>
        <end position="670"/>
    </location>
</feature>
<feature type="domain" description="Sodium/calcium exchanger membrane region" evidence="18">
    <location>
        <begin position="573"/>
        <end position="728"/>
    </location>
</feature>
<feature type="transmembrane region" description="Helical" evidence="17">
    <location>
        <begin position="186"/>
        <end position="210"/>
    </location>
</feature>
<keyword evidence="12 17" id="KW-1133">Transmembrane helix</keyword>
<feature type="transmembrane region" description="Helical" evidence="17">
    <location>
        <begin position="275"/>
        <end position="294"/>
    </location>
</feature>
<feature type="transmembrane region" description="Helical" evidence="17">
    <location>
        <begin position="250"/>
        <end position="269"/>
    </location>
</feature>
<evidence type="ECO:0000256" key="11">
    <source>
        <dbReference type="ARBA" id="ARBA00022958"/>
    </source>
</evidence>
<accession>A0A7E4UN55</accession>
<evidence type="ECO:0000256" key="4">
    <source>
        <dbReference type="ARBA" id="ARBA00022449"/>
    </source>
</evidence>
<evidence type="ECO:0000256" key="3">
    <source>
        <dbReference type="ARBA" id="ARBA00022448"/>
    </source>
</evidence>
<feature type="transmembrane region" description="Helical" evidence="17">
    <location>
        <begin position="545"/>
        <end position="561"/>
    </location>
</feature>
<keyword evidence="6" id="KW-0109">Calcium transport</keyword>
<evidence type="ECO:0000256" key="15">
    <source>
        <dbReference type="ARBA" id="ARBA00023136"/>
    </source>
</evidence>
<feature type="transmembrane region" description="Helical" evidence="17">
    <location>
        <begin position="711"/>
        <end position="730"/>
    </location>
</feature>
<keyword evidence="7 17" id="KW-0812">Transmembrane</keyword>
<keyword evidence="5" id="KW-0633">Potassium transport</keyword>
<keyword evidence="19" id="KW-1185">Reference proteome</keyword>
<dbReference type="Gene3D" id="1.20.1420.30">
    <property type="entry name" value="NCX, central ion-binding region"/>
    <property type="match status" value="2"/>
</dbReference>
<keyword evidence="4" id="KW-0050">Antiport</keyword>
<proteinExistence type="inferred from homology"/>
<dbReference type="InterPro" id="IPR004837">
    <property type="entry name" value="NaCa_Exmemb"/>
</dbReference>
<evidence type="ECO:0000256" key="7">
    <source>
        <dbReference type="ARBA" id="ARBA00022692"/>
    </source>
</evidence>
<dbReference type="GO" id="GO:0015293">
    <property type="term" value="F:symporter activity"/>
    <property type="evidence" value="ECO:0007669"/>
    <property type="project" value="UniProtKB-KW"/>
</dbReference>
<dbReference type="GO" id="GO:0005262">
    <property type="term" value="F:calcium channel activity"/>
    <property type="evidence" value="ECO:0007669"/>
    <property type="project" value="TreeGrafter"/>
</dbReference>
<dbReference type="PANTHER" id="PTHR10846">
    <property type="entry name" value="SODIUM/POTASSIUM/CALCIUM EXCHANGER"/>
    <property type="match status" value="1"/>
</dbReference>
<name>A0A7E4UN55_PANRE</name>
<feature type="transmembrane region" description="Helical" evidence="17">
    <location>
        <begin position="21"/>
        <end position="41"/>
    </location>
</feature>
<protein>
    <submittedName>
        <fullName evidence="20">Sodium/potassium/calcium exchanger Nckx30C</fullName>
    </submittedName>
</protein>
<feature type="transmembrane region" description="Helical" evidence="17">
    <location>
        <begin position="608"/>
        <end position="630"/>
    </location>
</feature>
<dbReference type="InterPro" id="IPR004481">
    <property type="entry name" value="K/Na/Ca-exchanger"/>
</dbReference>
<dbReference type="FunFam" id="1.20.1420.30:FF:000009">
    <property type="entry name" value="sodium/potassium/calcium exchanger 5 isoform X2"/>
    <property type="match status" value="1"/>
</dbReference>
<evidence type="ECO:0000256" key="13">
    <source>
        <dbReference type="ARBA" id="ARBA00023053"/>
    </source>
</evidence>